<evidence type="ECO:0000313" key="1">
    <source>
        <dbReference type="EMBL" id="KAI3750629.1"/>
    </source>
</evidence>
<protein>
    <submittedName>
        <fullName evidence="1">Uncharacterized protein</fullName>
    </submittedName>
</protein>
<gene>
    <name evidence="1" type="ORF">L2E82_21335</name>
</gene>
<name>A0ACB9DVC0_CICIN</name>
<organism evidence="1 2">
    <name type="scientific">Cichorium intybus</name>
    <name type="common">Chicory</name>
    <dbReference type="NCBI Taxonomy" id="13427"/>
    <lineage>
        <taxon>Eukaryota</taxon>
        <taxon>Viridiplantae</taxon>
        <taxon>Streptophyta</taxon>
        <taxon>Embryophyta</taxon>
        <taxon>Tracheophyta</taxon>
        <taxon>Spermatophyta</taxon>
        <taxon>Magnoliopsida</taxon>
        <taxon>eudicotyledons</taxon>
        <taxon>Gunneridae</taxon>
        <taxon>Pentapetalae</taxon>
        <taxon>asterids</taxon>
        <taxon>campanulids</taxon>
        <taxon>Asterales</taxon>
        <taxon>Asteraceae</taxon>
        <taxon>Cichorioideae</taxon>
        <taxon>Cichorieae</taxon>
        <taxon>Cichoriinae</taxon>
        <taxon>Cichorium</taxon>
    </lineage>
</organism>
<accession>A0ACB9DVC0</accession>
<dbReference type="Proteomes" id="UP001055811">
    <property type="component" value="Linkage Group LG04"/>
</dbReference>
<comment type="caution">
    <text evidence="1">The sequence shown here is derived from an EMBL/GenBank/DDBJ whole genome shotgun (WGS) entry which is preliminary data.</text>
</comment>
<evidence type="ECO:0000313" key="2">
    <source>
        <dbReference type="Proteomes" id="UP001055811"/>
    </source>
</evidence>
<reference evidence="1 2" key="2">
    <citation type="journal article" date="2022" name="Mol. Ecol. Resour.">
        <title>The genomes of chicory, endive, great burdock and yacon provide insights into Asteraceae paleo-polyploidization history and plant inulin production.</title>
        <authorList>
            <person name="Fan W."/>
            <person name="Wang S."/>
            <person name="Wang H."/>
            <person name="Wang A."/>
            <person name="Jiang F."/>
            <person name="Liu H."/>
            <person name="Zhao H."/>
            <person name="Xu D."/>
            <person name="Zhang Y."/>
        </authorList>
    </citation>
    <scope>NUCLEOTIDE SEQUENCE [LARGE SCALE GENOMIC DNA]</scope>
    <source>
        <strain evidence="2">cv. Punajuju</strain>
        <tissue evidence="1">Leaves</tissue>
    </source>
</reference>
<reference evidence="2" key="1">
    <citation type="journal article" date="2022" name="Mol. Ecol. Resour.">
        <title>The genomes of chicory, endive, great burdock and yacon provide insights into Asteraceae palaeo-polyploidization history and plant inulin production.</title>
        <authorList>
            <person name="Fan W."/>
            <person name="Wang S."/>
            <person name="Wang H."/>
            <person name="Wang A."/>
            <person name="Jiang F."/>
            <person name="Liu H."/>
            <person name="Zhao H."/>
            <person name="Xu D."/>
            <person name="Zhang Y."/>
        </authorList>
    </citation>
    <scope>NUCLEOTIDE SEQUENCE [LARGE SCALE GENOMIC DNA]</scope>
    <source>
        <strain evidence="2">cv. Punajuju</strain>
    </source>
</reference>
<sequence>MVEIEETDATPKITAATITEEESRPLLNSPNSKPRAKSVTTKVPEVEVHLYQRGEGPIDVFKSSLGGWDQDQLEVRDILDKYGFKSVYAYNTQSGRGVPIRFNARNGRSLLPYKDGSVIYIDGEPKDSLIKPITRILIGVAVLTAMIVLVMKETPAWVQKLNFMGINFNFPPWVFACVVIVFTRLRKRTRNYFTKGR</sequence>
<proteinExistence type="predicted"/>
<keyword evidence="2" id="KW-1185">Reference proteome</keyword>
<dbReference type="EMBL" id="CM042012">
    <property type="protein sequence ID" value="KAI3750629.1"/>
    <property type="molecule type" value="Genomic_DNA"/>
</dbReference>